<evidence type="ECO:0000313" key="2">
    <source>
        <dbReference type="Proteomes" id="UP000515154"/>
    </source>
</evidence>
<evidence type="ECO:0000259" key="1">
    <source>
        <dbReference type="PROSITE" id="PS50994"/>
    </source>
</evidence>
<keyword evidence="2" id="KW-1185">Reference proteome</keyword>
<protein>
    <submittedName>
        <fullName evidence="3">Uncharacterized protein K02A2.6-like</fullName>
    </submittedName>
</protein>
<dbReference type="KEGG" id="osn:115214485"/>
<proteinExistence type="predicted"/>
<evidence type="ECO:0000313" key="3">
    <source>
        <dbReference type="RefSeq" id="XP_029639543.1"/>
    </source>
</evidence>
<reference evidence="3" key="1">
    <citation type="submission" date="2025-08" db="UniProtKB">
        <authorList>
            <consortium name="RefSeq"/>
        </authorList>
    </citation>
    <scope>IDENTIFICATION</scope>
</reference>
<dbReference type="InterPro" id="IPR050951">
    <property type="entry name" value="Retrovirus_Pol_polyprotein"/>
</dbReference>
<dbReference type="Proteomes" id="UP000515154">
    <property type="component" value="Linkage group LG7"/>
</dbReference>
<dbReference type="Gene3D" id="3.30.420.10">
    <property type="entry name" value="Ribonuclease H-like superfamily/Ribonuclease H"/>
    <property type="match status" value="1"/>
</dbReference>
<dbReference type="InterPro" id="IPR036397">
    <property type="entry name" value="RNaseH_sf"/>
</dbReference>
<gene>
    <name evidence="3" type="primary">LOC115214485</name>
</gene>
<dbReference type="GO" id="GO:0015074">
    <property type="term" value="P:DNA integration"/>
    <property type="evidence" value="ECO:0007669"/>
    <property type="project" value="InterPro"/>
</dbReference>
<feature type="domain" description="Integrase catalytic" evidence="1">
    <location>
        <begin position="25"/>
        <end position="182"/>
    </location>
</feature>
<dbReference type="Pfam" id="PF00665">
    <property type="entry name" value="rve"/>
    <property type="match status" value="1"/>
</dbReference>
<dbReference type="GO" id="GO:0003676">
    <property type="term" value="F:nucleic acid binding"/>
    <property type="evidence" value="ECO:0007669"/>
    <property type="project" value="InterPro"/>
</dbReference>
<dbReference type="PANTHER" id="PTHR37984">
    <property type="entry name" value="PROTEIN CBG26694"/>
    <property type="match status" value="1"/>
</dbReference>
<dbReference type="InterPro" id="IPR012337">
    <property type="entry name" value="RNaseH-like_sf"/>
</dbReference>
<sequence>MELDKRMSEIIRGIKKRLTSELSLTHFDPNLKIIVASDASEYGPINYSHYIIVVDSYSKWPEVCKCSRSTTSVTIDFLEELFTCYGVPDTIVSDNDTQFMAKEFERFCKSVQMNHVLTPPYHPRSNGLAERFIDTFKRALRKTRQEILEDTNMTKFLQVYRITPNPNAESGRSPTDLMFSRKNCSIFDKWLPSRKQKIENMGRKTNFFNTGDKVYFKIYSNGKQDWEEGNITGRLGNVMYMVKGPKYEHRRHLNQSKKRHTKNQGRQEEPMDLWYDLFQVPEPQAKAEPTCRLNKKRKPTEMMEINAKRKRYASFSLKK</sequence>
<name>A0A6P7SNB5_9MOLL</name>
<dbReference type="InterPro" id="IPR001584">
    <property type="entry name" value="Integrase_cat-core"/>
</dbReference>
<dbReference type="PANTHER" id="PTHR37984:SF5">
    <property type="entry name" value="PROTEIN NYNRIN-LIKE"/>
    <property type="match status" value="1"/>
</dbReference>
<accession>A0A6P7SNB5</accession>
<dbReference type="PROSITE" id="PS50994">
    <property type="entry name" value="INTEGRASE"/>
    <property type="match status" value="1"/>
</dbReference>
<organism evidence="2 3">
    <name type="scientific">Octopus sinensis</name>
    <name type="common">East Asian common octopus</name>
    <dbReference type="NCBI Taxonomy" id="2607531"/>
    <lineage>
        <taxon>Eukaryota</taxon>
        <taxon>Metazoa</taxon>
        <taxon>Spiralia</taxon>
        <taxon>Lophotrochozoa</taxon>
        <taxon>Mollusca</taxon>
        <taxon>Cephalopoda</taxon>
        <taxon>Coleoidea</taxon>
        <taxon>Octopodiformes</taxon>
        <taxon>Octopoda</taxon>
        <taxon>Incirrata</taxon>
        <taxon>Octopodidae</taxon>
        <taxon>Octopus</taxon>
    </lineage>
</organism>
<dbReference type="RefSeq" id="XP_029639543.1">
    <property type="nucleotide sequence ID" value="XM_029783683.1"/>
</dbReference>
<dbReference type="AlphaFoldDB" id="A0A6P7SNB5"/>
<dbReference type="SUPFAM" id="SSF53098">
    <property type="entry name" value="Ribonuclease H-like"/>
    <property type="match status" value="1"/>
</dbReference>